<keyword evidence="8" id="KW-0547">Nucleotide-binding</keyword>
<evidence type="ECO:0000256" key="8">
    <source>
        <dbReference type="ARBA" id="ARBA00022741"/>
    </source>
</evidence>
<feature type="domain" description="AIG1-type G" evidence="17">
    <location>
        <begin position="146"/>
        <end position="311"/>
    </location>
</feature>
<reference evidence="18 19" key="1">
    <citation type="submission" date="2020-07" db="EMBL/GenBank/DDBJ databases">
        <title>Comparative genomics of pyrophilous fungi reveals a link between fire events and developmental genes.</title>
        <authorList>
            <consortium name="DOE Joint Genome Institute"/>
            <person name="Steindorff A.S."/>
            <person name="Carver A."/>
            <person name="Calhoun S."/>
            <person name="Stillman K."/>
            <person name="Liu H."/>
            <person name="Lipzen A."/>
            <person name="Pangilinan J."/>
            <person name="Labutti K."/>
            <person name="Bruns T.D."/>
            <person name="Grigoriev I.V."/>
        </authorList>
    </citation>
    <scope>NUCLEOTIDE SEQUENCE [LARGE SCALE GENOMIC DNA]</scope>
    <source>
        <strain evidence="18 19">CBS 144469</strain>
    </source>
</reference>
<comment type="subcellular location">
    <subcellularLocation>
        <location evidence="2">Membrane</location>
        <topology evidence="2">Single-pass membrane protein</topology>
    </subcellularLocation>
    <subcellularLocation>
        <location evidence="16">Plastid</location>
        <location evidence="16">Chloroplast outer membrane</location>
    </subcellularLocation>
</comment>
<keyword evidence="3" id="KW-0813">Transport</keyword>
<dbReference type="GO" id="GO:0015031">
    <property type="term" value="P:protein transport"/>
    <property type="evidence" value="ECO:0007669"/>
    <property type="project" value="UniProtKB-KW"/>
</dbReference>
<dbReference type="PROSITE" id="PS00675">
    <property type="entry name" value="SIGMA54_INTERACT_1"/>
    <property type="match status" value="1"/>
</dbReference>
<name>A0A8H6HD32_9AGAR</name>
<keyword evidence="5" id="KW-0934">Plastid</keyword>
<dbReference type="OrthoDB" id="8954335at2759"/>
<evidence type="ECO:0000256" key="5">
    <source>
        <dbReference type="ARBA" id="ARBA00022640"/>
    </source>
</evidence>
<dbReference type="InterPro" id="IPR027417">
    <property type="entry name" value="P-loop_NTPase"/>
</dbReference>
<evidence type="ECO:0000256" key="2">
    <source>
        <dbReference type="ARBA" id="ARBA00004167"/>
    </source>
</evidence>
<dbReference type="SUPFAM" id="SSF52540">
    <property type="entry name" value="P-loop containing nucleoside triphosphate hydrolases"/>
    <property type="match status" value="1"/>
</dbReference>
<dbReference type="PANTHER" id="PTHR10903:SF135">
    <property type="entry name" value="TRANSLOCASE OF CHLOROPLAST 120, CHLOROPLASTIC-RELATED"/>
    <property type="match status" value="1"/>
</dbReference>
<comment type="cofactor">
    <cofactor evidence="1">
        <name>Mg(2+)</name>
        <dbReference type="ChEBI" id="CHEBI:18420"/>
    </cofactor>
</comment>
<evidence type="ECO:0000256" key="12">
    <source>
        <dbReference type="ARBA" id="ARBA00022927"/>
    </source>
</evidence>
<organism evidence="18 19">
    <name type="scientific">Ephemerocybe angulata</name>
    <dbReference type="NCBI Taxonomy" id="980116"/>
    <lineage>
        <taxon>Eukaryota</taxon>
        <taxon>Fungi</taxon>
        <taxon>Dikarya</taxon>
        <taxon>Basidiomycota</taxon>
        <taxon>Agaricomycotina</taxon>
        <taxon>Agaricomycetes</taxon>
        <taxon>Agaricomycetidae</taxon>
        <taxon>Agaricales</taxon>
        <taxon>Agaricineae</taxon>
        <taxon>Psathyrellaceae</taxon>
        <taxon>Ephemerocybe</taxon>
    </lineage>
</organism>
<sequence length="377" mass="42017">MEKCYPKGVVLGGVVYIHDISRNRSPRGIAQRNLEIFGHLCGDPGAVSKTILVTSQWGTTHSTEFERREKELKEAHWGAMINIDLAEGGGARAMRLEDDDEGSTLNIVNMILERVDKWAGQTLEDEAPWPIQKSSARKHIKTDIVILLTGETGAGKSSFINALLGQAGDQKRFRVGEALVSCTTQVESAFIEGQTGNYRHIRGQRVVVVDTPGFDDTFAADLQILKRITLWLDESHKRNMVLGGIVYLHDISVDRFSESARKSLTTLTKLCRDTGAGLEKVVMVTTKWEREDGTVNKFAAKEEELKGIYQKSAQSVEKGDDVTVERWNPCNGIRAWEIVHTLLKRFDAELGLESQDSDSGQVALRERLTGIYARWSS</sequence>
<evidence type="ECO:0000256" key="1">
    <source>
        <dbReference type="ARBA" id="ARBA00001946"/>
    </source>
</evidence>
<accession>A0A8H6HD32</accession>
<keyword evidence="7" id="KW-0479">Metal-binding</keyword>
<keyword evidence="11" id="KW-0460">Magnesium</keyword>
<keyword evidence="6" id="KW-0812">Transmembrane</keyword>
<dbReference type="Pfam" id="PF04548">
    <property type="entry name" value="AIG1"/>
    <property type="match status" value="1"/>
</dbReference>
<evidence type="ECO:0000313" key="19">
    <source>
        <dbReference type="Proteomes" id="UP000521943"/>
    </source>
</evidence>
<evidence type="ECO:0000256" key="16">
    <source>
        <dbReference type="ARBA" id="ARBA00024013"/>
    </source>
</evidence>
<evidence type="ECO:0000256" key="6">
    <source>
        <dbReference type="ARBA" id="ARBA00022692"/>
    </source>
</evidence>
<evidence type="ECO:0000256" key="13">
    <source>
        <dbReference type="ARBA" id="ARBA00022989"/>
    </source>
</evidence>
<keyword evidence="9 18" id="KW-0378">Hydrolase</keyword>
<dbReference type="InterPro" id="IPR025662">
    <property type="entry name" value="Sigma_54_int_dom_ATP-bd_1"/>
</dbReference>
<evidence type="ECO:0000256" key="15">
    <source>
        <dbReference type="ARBA" id="ARBA00023136"/>
    </source>
</evidence>
<dbReference type="InterPro" id="IPR045058">
    <property type="entry name" value="GIMA/IAN/Toc"/>
</dbReference>
<dbReference type="GO" id="GO:0005525">
    <property type="term" value="F:GTP binding"/>
    <property type="evidence" value="ECO:0007669"/>
    <property type="project" value="UniProtKB-KW"/>
</dbReference>
<comment type="caution">
    <text evidence="18">The sequence shown here is derived from an EMBL/GenBank/DDBJ whole genome shotgun (WGS) entry which is preliminary data.</text>
</comment>
<dbReference type="Proteomes" id="UP000521943">
    <property type="component" value="Unassembled WGS sequence"/>
</dbReference>
<evidence type="ECO:0000256" key="11">
    <source>
        <dbReference type="ARBA" id="ARBA00022842"/>
    </source>
</evidence>
<keyword evidence="15" id="KW-0472">Membrane</keyword>
<keyword evidence="12" id="KW-0653">Protein transport</keyword>
<evidence type="ECO:0000256" key="7">
    <source>
        <dbReference type="ARBA" id="ARBA00022723"/>
    </source>
</evidence>
<evidence type="ECO:0000256" key="14">
    <source>
        <dbReference type="ARBA" id="ARBA00023134"/>
    </source>
</evidence>
<evidence type="ECO:0000256" key="3">
    <source>
        <dbReference type="ARBA" id="ARBA00022448"/>
    </source>
</evidence>
<dbReference type="AlphaFoldDB" id="A0A8H6HD32"/>
<evidence type="ECO:0000313" key="18">
    <source>
        <dbReference type="EMBL" id="KAF6743648.1"/>
    </source>
</evidence>
<proteinExistence type="predicted"/>
<gene>
    <name evidence="18" type="ORF">DFP72DRAFT_932268</name>
</gene>
<keyword evidence="14" id="KW-0342">GTP-binding</keyword>
<dbReference type="InterPro" id="IPR006703">
    <property type="entry name" value="G_AIG1"/>
</dbReference>
<keyword evidence="4" id="KW-0150">Chloroplast</keyword>
<evidence type="ECO:0000256" key="10">
    <source>
        <dbReference type="ARBA" id="ARBA00022805"/>
    </source>
</evidence>
<keyword evidence="10" id="KW-1002">Plastid outer membrane</keyword>
<protein>
    <submittedName>
        <fullName evidence="18">P-loop containing nucleoside triphosphate hydrolase protein</fullName>
    </submittedName>
</protein>
<dbReference type="GO" id="GO:0046872">
    <property type="term" value="F:metal ion binding"/>
    <property type="evidence" value="ECO:0007669"/>
    <property type="project" value="UniProtKB-KW"/>
</dbReference>
<dbReference type="GO" id="GO:0016020">
    <property type="term" value="C:membrane"/>
    <property type="evidence" value="ECO:0007669"/>
    <property type="project" value="UniProtKB-SubCell"/>
</dbReference>
<keyword evidence="13" id="KW-1133">Transmembrane helix</keyword>
<dbReference type="GO" id="GO:0016787">
    <property type="term" value="F:hydrolase activity"/>
    <property type="evidence" value="ECO:0007669"/>
    <property type="project" value="UniProtKB-KW"/>
</dbReference>
<keyword evidence="19" id="KW-1185">Reference proteome</keyword>
<evidence type="ECO:0000256" key="9">
    <source>
        <dbReference type="ARBA" id="ARBA00022801"/>
    </source>
</evidence>
<dbReference type="PANTHER" id="PTHR10903">
    <property type="entry name" value="GTPASE, IMAP FAMILY MEMBER-RELATED"/>
    <property type="match status" value="1"/>
</dbReference>
<evidence type="ECO:0000259" key="17">
    <source>
        <dbReference type="Pfam" id="PF04548"/>
    </source>
</evidence>
<evidence type="ECO:0000256" key="4">
    <source>
        <dbReference type="ARBA" id="ARBA00022528"/>
    </source>
</evidence>
<dbReference type="EMBL" id="JACGCI010000139">
    <property type="protein sequence ID" value="KAF6743648.1"/>
    <property type="molecule type" value="Genomic_DNA"/>
</dbReference>
<dbReference type="Gene3D" id="3.40.50.300">
    <property type="entry name" value="P-loop containing nucleotide triphosphate hydrolases"/>
    <property type="match status" value="1"/>
</dbReference>